<dbReference type="RefSeq" id="WP_198826797.1">
    <property type="nucleotide sequence ID" value="NZ_CP066308.1"/>
</dbReference>
<reference evidence="2" key="2">
    <citation type="submission" date="2021-04" db="EMBL/GenBank/DDBJ databases">
        <title>Brevibacillus composti FJAT-54423, complete genome.</title>
        <authorList>
            <person name="Tang R."/>
        </authorList>
    </citation>
    <scope>NUCLEOTIDE SEQUENCE</scope>
    <source>
        <strain evidence="2">FJAT-54424</strain>
    </source>
</reference>
<keyword evidence="4" id="KW-1185">Reference proteome</keyword>
<dbReference type="AlphaFoldDB" id="A0A7T5EIH3"/>
<dbReference type="Proteomes" id="UP000595847">
    <property type="component" value="Chromosome"/>
</dbReference>
<evidence type="ECO:0000313" key="1">
    <source>
        <dbReference type="EMBL" id="QQE73167.1"/>
    </source>
</evidence>
<reference evidence="1 3" key="1">
    <citation type="submission" date="2020-12" db="EMBL/GenBank/DDBJ databases">
        <title>strain FJAT-54423T represents a novel species of the genus Brevibacillus.</title>
        <authorList>
            <person name="Tang R."/>
        </authorList>
    </citation>
    <scope>NUCLEOTIDE SEQUENCE [LARGE SCALE GENOMIC DNA]</scope>
    <source>
        <strain evidence="1 3">FJAT-54423</strain>
    </source>
</reference>
<evidence type="ECO:0000313" key="2">
    <source>
        <dbReference type="EMBL" id="QUO40246.1"/>
    </source>
</evidence>
<dbReference type="EMBL" id="CP073708">
    <property type="protein sequence ID" value="QUO40246.1"/>
    <property type="molecule type" value="Genomic_DNA"/>
</dbReference>
<organism evidence="1 3">
    <name type="scientific">Brevibacillus composti</name>
    <dbReference type="NCBI Taxonomy" id="2796470"/>
    <lineage>
        <taxon>Bacteria</taxon>
        <taxon>Bacillati</taxon>
        <taxon>Bacillota</taxon>
        <taxon>Bacilli</taxon>
        <taxon>Bacillales</taxon>
        <taxon>Paenibacillaceae</taxon>
        <taxon>Brevibacillus</taxon>
    </lineage>
</organism>
<proteinExistence type="predicted"/>
<evidence type="ECO:0000313" key="3">
    <source>
        <dbReference type="Proteomes" id="UP000595847"/>
    </source>
</evidence>
<dbReference type="KEGG" id="bcop:JD108_14750"/>
<accession>A0A7T5EIH3</accession>
<sequence length="94" mass="10712">MPFIAYNFARHKRRGIVVDRALKYQVMFQRTIVGWLNVYFVDHPDRPRVTLSPQEFHAILPEVSPRVTTGCCEVGLETLHELGFSVDGLAEVAV</sequence>
<gene>
    <name evidence="1" type="ORF">JD108_14750</name>
    <name evidence="2" type="ORF">KDJ56_14695</name>
</gene>
<dbReference type="EMBL" id="CP066308">
    <property type="protein sequence ID" value="QQE73167.1"/>
    <property type="molecule type" value="Genomic_DNA"/>
</dbReference>
<dbReference type="Proteomes" id="UP000677234">
    <property type="component" value="Chromosome"/>
</dbReference>
<name>A0A7T5EIH3_9BACL</name>
<protein>
    <submittedName>
        <fullName evidence="1">Uncharacterized protein</fullName>
    </submittedName>
</protein>
<evidence type="ECO:0000313" key="4">
    <source>
        <dbReference type="Proteomes" id="UP000677234"/>
    </source>
</evidence>